<protein>
    <submittedName>
        <fullName evidence="2">Uncharacterized protein</fullName>
    </submittedName>
</protein>
<dbReference type="RefSeq" id="WP_164004535.1">
    <property type="nucleotide sequence ID" value="NZ_JAAIKD010000003.1"/>
</dbReference>
<feature type="transmembrane region" description="Helical" evidence="1">
    <location>
        <begin position="47"/>
        <end position="64"/>
    </location>
</feature>
<feature type="transmembrane region" description="Helical" evidence="1">
    <location>
        <begin position="20"/>
        <end position="41"/>
    </location>
</feature>
<dbReference type="Proteomes" id="UP000478505">
    <property type="component" value="Unassembled WGS sequence"/>
</dbReference>
<evidence type="ECO:0000256" key="1">
    <source>
        <dbReference type="SAM" id="Phobius"/>
    </source>
</evidence>
<name>A0A6B3R7U4_9FLAO</name>
<reference evidence="2 3" key="1">
    <citation type="submission" date="2020-02" db="EMBL/GenBank/DDBJ databases">
        <title>Flavobacteriaceae Psychroflexus bacterium YR1-1, complete genome.</title>
        <authorList>
            <person name="Li Y."/>
            <person name="Wu S."/>
        </authorList>
    </citation>
    <scope>NUCLEOTIDE SEQUENCE [LARGE SCALE GENOMIC DNA]</scope>
    <source>
        <strain evidence="2 3">YR1-1</strain>
    </source>
</reference>
<keyword evidence="1" id="KW-0472">Membrane</keyword>
<keyword evidence="1" id="KW-0812">Transmembrane</keyword>
<organism evidence="2 3">
    <name type="scientific">Psychroflexus aurantiacus</name>
    <dbReference type="NCBI Taxonomy" id="2709310"/>
    <lineage>
        <taxon>Bacteria</taxon>
        <taxon>Pseudomonadati</taxon>
        <taxon>Bacteroidota</taxon>
        <taxon>Flavobacteriia</taxon>
        <taxon>Flavobacteriales</taxon>
        <taxon>Flavobacteriaceae</taxon>
        <taxon>Psychroflexus</taxon>
    </lineage>
</organism>
<sequence>MPYEKPSQDDLKSKLKTLNAVFYVVLFIWLAFIGFIISELISGGEETTSLFIATIPIVAILIVLSRIKSKIKKEID</sequence>
<comment type="caution">
    <text evidence="2">The sequence shown here is derived from an EMBL/GenBank/DDBJ whole genome shotgun (WGS) entry which is preliminary data.</text>
</comment>
<proteinExistence type="predicted"/>
<evidence type="ECO:0000313" key="2">
    <source>
        <dbReference type="EMBL" id="NEV93811.1"/>
    </source>
</evidence>
<accession>A0A6B3R7U4</accession>
<evidence type="ECO:0000313" key="3">
    <source>
        <dbReference type="Proteomes" id="UP000478505"/>
    </source>
</evidence>
<dbReference type="EMBL" id="JAAIKD010000003">
    <property type="protein sequence ID" value="NEV93811.1"/>
    <property type="molecule type" value="Genomic_DNA"/>
</dbReference>
<keyword evidence="3" id="KW-1185">Reference proteome</keyword>
<gene>
    <name evidence="2" type="ORF">G3567_06575</name>
</gene>
<keyword evidence="1" id="KW-1133">Transmembrane helix</keyword>
<dbReference type="AlphaFoldDB" id="A0A6B3R7U4"/>